<feature type="domain" description="Haemolysin activator HlyB C-terminal" evidence="4">
    <location>
        <begin position="198"/>
        <end position="514"/>
    </location>
</feature>
<name>A0A7W8DI94_9BACT</name>
<evidence type="ECO:0000256" key="3">
    <source>
        <dbReference type="ARBA" id="ARBA00023237"/>
    </source>
</evidence>
<protein>
    <submittedName>
        <fullName evidence="6">Hemolysin activation/secretion protein</fullName>
    </submittedName>
</protein>
<feature type="domain" description="Polypeptide-transport-associated ShlB-type" evidence="5">
    <location>
        <begin position="63"/>
        <end position="135"/>
    </location>
</feature>
<dbReference type="Pfam" id="PF03865">
    <property type="entry name" value="ShlB"/>
    <property type="match status" value="1"/>
</dbReference>
<dbReference type="GO" id="GO:0098046">
    <property type="term" value="C:type V protein secretion system complex"/>
    <property type="evidence" value="ECO:0007669"/>
    <property type="project" value="TreeGrafter"/>
</dbReference>
<dbReference type="RefSeq" id="WP_184337472.1">
    <property type="nucleotide sequence ID" value="NZ_JACHIG010000001.1"/>
</dbReference>
<dbReference type="PANTHER" id="PTHR34597:SF6">
    <property type="entry name" value="BLR6126 PROTEIN"/>
    <property type="match status" value="1"/>
</dbReference>
<gene>
    <name evidence="6" type="ORF">HNQ65_000190</name>
</gene>
<evidence type="ECO:0000313" key="6">
    <source>
        <dbReference type="EMBL" id="MBB5030636.1"/>
    </source>
</evidence>
<keyword evidence="7" id="KW-1185">Reference proteome</keyword>
<sequence>MPSEFPIIHSIGFTPGLRRMFYLAGLMAGILRADAAAPAAAPAAAGASEPPAAEEAVLGPIFIREFRVRGSKKLPQRTIEKAVYPYLGPRRGEQDVEQARLALEKAYKELGYQTVLVEVPQQDPRSGVIIMQVVEAPVGRLRVKGAKWFLPSQIKKNAPSMQEGVVPNFNDVKKDIIALNQMRDRKITPELRAGVTPGTVDIDLVVEDKSPTHGSIEFNNRHNANTTPYRLNGSFSYGNLWQLGHTLGLSFQIAPERVKDALIYSAYYMMPMPWEGTSLMINGTKQDSNVSTLGGGAVAGRGEVLGFRFMKQLPTEKGYFHSLSAGMDFKRFAQDVTTAGVTSSAPVTYFPFTLAYSGGKLREHSFTDFNLSAVFHLRGMGSRTEFANRRYQADDGFFYMRGDASHTHDLPGGFQAFAKVQGQVTGSSLVNTEQMAIGGLSTVRGYLEATQLGDSGVIGSFELRSPTLIGSGDKESPDEWRFYAFYEAGRVMVNNPLPAQMNYFDLASTGVGSRMRLRKHVHGSVDLAVPLISQPHAISNDLYMRFRVWIDF</sequence>
<evidence type="ECO:0000259" key="5">
    <source>
        <dbReference type="Pfam" id="PF08479"/>
    </source>
</evidence>
<dbReference type="Pfam" id="PF08479">
    <property type="entry name" value="POTRA_2"/>
    <property type="match status" value="1"/>
</dbReference>
<dbReference type="EMBL" id="JACHIG010000001">
    <property type="protein sequence ID" value="MBB5030636.1"/>
    <property type="molecule type" value="Genomic_DNA"/>
</dbReference>
<dbReference type="InterPro" id="IPR051544">
    <property type="entry name" value="TPS_OM_transporter"/>
</dbReference>
<dbReference type="Proteomes" id="UP000590740">
    <property type="component" value="Unassembled WGS sequence"/>
</dbReference>
<keyword evidence="2" id="KW-0812">Transmembrane</keyword>
<reference evidence="6 7" key="1">
    <citation type="submission" date="2020-08" db="EMBL/GenBank/DDBJ databases">
        <title>Genomic Encyclopedia of Type Strains, Phase IV (KMG-IV): sequencing the most valuable type-strain genomes for metagenomic binning, comparative biology and taxonomic classification.</title>
        <authorList>
            <person name="Goeker M."/>
        </authorList>
    </citation>
    <scope>NUCLEOTIDE SEQUENCE [LARGE SCALE GENOMIC DNA]</scope>
    <source>
        <strain evidence="6 7">DSM 12252</strain>
    </source>
</reference>
<evidence type="ECO:0000256" key="2">
    <source>
        <dbReference type="ARBA" id="ARBA00022692"/>
    </source>
</evidence>
<organism evidence="6 7">
    <name type="scientific">Prosthecobacter vanneervenii</name>
    <dbReference type="NCBI Taxonomy" id="48466"/>
    <lineage>
        <taxon>Bacteria</taxon>
        <taxon>Pseudomonadati</taxon>
        <taxon>Verrucomicrobiota</taxon>
        <taxon>Verrucomicrobiia</taxon>
        <taxon>Verrucomicrobiales</taxon>
        <taxon>Verrucomicrobiaceae</taxon>
        <taxon>Prosthecobacter</taxon>
    </lineage>
</organism>
<keyword evidence="3" id="KW-0998">Cell outer membrane</keyword>
<dbReference type="AlphaFoldDB" id="A0A7W8DI94"/>
<dbReference type="GO" id="GO:0046819">
    <property type="term" value="P:protein secretion by the type V secretion system"/>
    <property type="evidence" value="ECO:0007669"/>
    <property type="project" value="TreeGrafter"/>
</dbReference>
<dbReference type="Gene3D" id="2.40.160.50">
    <property type="entry name" value="membrane protein fhac: a member of the omp85/tpsb transporter family"/>
    <property type="match status" value="1"/>
</dbReference>
<evidence type="ECO:0000256" key="1">
    <source>
        <dbReference type="ARBA" id="ARBA00022452"/>
    </source>
</evidence>
<dbReference type="InterPro" id="IPR005565">
    <property type="entry name" value="Hemolysn_activator_HlyB_C"/>
</dbReference>
<evidence type="ECO:0000259" key="4">
    <source>
        <dbReference type="Pfam" id="PF03865"/>
    </source>
</evidence>
<dbReference type="PANTHER" id="PTHR34597">
    <property type="entry name" value="SLR1661 PROTEIN"/>
    <property type="match status" value="1"/>
</dbReference>
<dbReference type="InterPro" id="IPR013686">
    <property type="entry name" value="Polypept-transport_assoc_ShlB"/>
</dbReference>
<dbReference type="GO" id="GO:0008320">
    <property type="term" value="F:protein transmembrane transporter activity"/>
    <property type="evidence" value="ECO:0007669"/>
    <property type="project" value="TreeGrafter"/>
</dbReference>
<keyword evidence="1" id="KW-0472">Membrane</keyword>
<evidence type="ECO:0000313" key="7">
    <source>
        <dbReference type="Proteomes" id="UP000590740"/>
    </source>
</evidence>
<keyword evidence="1" id="KW-1134">Transmembrane beta strand</keyword>
<comment type="caution">
    <text evidence="6">The sequence shown here is derived from an EMBL/GenBank/DDBJ whole genome shotgun (WGS) entry which is preliminary data.</text>
</comment>
<proteinExistence type="predicted"/>
<accession>A0A7W8DI94</accession>
<dbReference type="Gene3D" id="3.10.20.310">
    <property type="entry name" value="membrane protein fhac"/>
    <property type="match status" value="1"/>
</dbReference>